<reference evidence="2 3" key="1">
    <citation type="journal article" date="2019" name="Nat. Ecol. Evol.">
        <title>Megaphylogeny resolves global patterns of mushroom evolution.</title>
        <authorList>
            <person name="Varga T."/>
            <person name="Krizsan K."/>
            <person name="Foldi C."/>
            <person name="Dima B."/>
            <person name="Sanchez-Garcia M."/>
            <person name="Sanchez-Ramirez S."/>
            <person name="Szollosi G.J."/>
            <person name="Szarkandi J.G."/>
            <person name="Papp V."/>
            <person name="Albert L."/>
            <person name="Andreopoulos W."/>
            <person name="Angelini C."/>
            <person name="Antonin V."/>
            <person name="Barry K.W."/>
            <person name="Bougher N.L."/>
            <person name="Buchanan P."/>
            <person name="Buyck B."/>
            <person name="Bense V."/>
            <person name="Catcheside P."/>
            <person name="Chovatia M."/>
            <person name="Cooper J."/>
            <person name="Damon W."/>
            <person name="Desjardin D."/>
            <person name="Finy P."/>
            <person name="Geml J."/>
            <person name="Haridas S."/>
            <person name="Hughes K."/>
            <person name="Justo A."/>
            <person name="Karasinski D."/>
            <person name="Kautmanova I."/>
            <person name="Kiss B."/>
            <person name="Kocsube S."/>
            <person name="Kotiranta H."/>
            <person name="LaButti K.M."/>
            <person name="Lechner B.E."/>
            <person name="Liimatainen K."/>
            <person name="Lipzen A."/>
            <person name="Lukacs Z."/>
            <person name="Mihaltcheva S."/>
            <person name="Morgado L.N."/>
            <person name="Niskanen T."/>
            <person name="Noordeloos M.E."/>
            <person name="Ohm R.A."/>
            <person name="Ortiz-Santana B."/>
            <person name="Ovrebo C."/>
            <person name="Racz N."/>
            <person name="Riley R."/>
            <person name="Savchenko A."/>
            <person name="Shiryaev A."/>
            <person name="Soop K."/>
            <person name="Spirin V."/>
            <person name="Szebenyi C."/>
            <person name="Tomsovsky M."/>
            <person name="Tulloss R.E."/>
            <person name="Uehling J."/>
            <person name="Grigoriev I.V."/>
            <person name="Vagvolgyi C."/>
            <person name="Papp T."/>
            <person name="Martin F.M."/>
            <person name="Miettinen O."/>
            <person name="Hibbett D.S."/>
            <person name="Nagy L.G."/>
        </authorList>
    </citation>
    <scope>NUCLEOTIDE SEQUENCE [LARGE SCALE GENOMIC DNA]</scope>
    <source>
        <strain evidence="2 3">CBS 309.79</strain>
    </source>
</reference>
<keyword evidence="3" id="KW-1185">Reference proteome</keyword>
<proteinExistence type="predicted"/>
<organism evidence="2 3">
    <name type="scientific">Pterulicium gracile</name>
    <dbReference type="NCBI Taxonomy" id="1884261"/>
    <lineage>
        <taxon>Eukaryota</taxon>
        <taxon>Fungi</taxon>
        <taxon>Dikarya</taxon>
        <taxon>Basidiomycota</taxon>
        <taxon>Agaricomycotina</taxon>
        <taxon>Agaricomycetes</taxon>
        <taxon>Agaricomycetidae</taxon>
        <taxon>Agaricales</taxon>
        <taxon>Pleurotineae</taxon>
        <taxon>Pterulaceae</taxon>
        <taxon>Pterulicium</taxon>
    </lineage>
</organism>
<feature type="non-terminal residue" evidence="2">
    <location>
        <position position="67"/>
    </location>
</feature>
<evidence type="ECO:0000256" key="1">
    <source>
        <dbReference type="SAM" id="MobiDB-lite"/>
    </source>
</evidence>
<accession>A0A5C3QJT5</accession>
<protein>
    <submittedName>
        <fullName evidence="2">Uncharacterized protein</fullName>
    </submittedName>
</protein>
<dbReference type="EMBL" id="ML178827">
    <property type="protein sequence ID" value="TFL00731.1"/>
    <property type="molecule type" value="Genomic_DNA"/>
</dbReference>
<evidence type="ECO:0000313" key="3">
    <source>
        <dbReference type="Proteomes" id="UP000305067"/>
    </source>
</evidence>
<evidence type="ECO:0000313" key="2">
    <source>
        <dbReference type="EMBL" id="TFL00731.1"/>
    </source>
</evidence>
<dbReference type="AlphaFoldDB" id="A0A5C3QJT5"/>
<dbReference type="Proteomes" id="UP000305067">
    <property type="component" value="Unassembled WGS sequence"/>
</dbReference>
<feature type="region of interest" description="Disordered" evidence="1">
    <location>
        <begin position="22"/>
        <end position="52"/>
    </location>
</feature>
<sequence length="67" mass="7126">MCNMPPPPGTGGCGRFVSANPCRRQSRGAPSESQAPFEVSVPSPPGSQNPMLCLMRQDDIRDILLGL</sequence>
<gene>
    <name evidence="2" type="ORF">BDV98DRAFT_568628</name>
</gene>
<name>A0A5C3QJT5_9AGAR</name>